<dbReference type="NCBIfam" id="NF011105">
    <property type="entry name" value="PRK14532.1"/>
    <property type="match status" value="1"/>
</dbReference>
<comment type="subunit">
    <text evidence="5 7">Monomer.</text>
</comment>
<evidence type="ECO:0000256" key="6">
    <source>
        <dbReference type="RuleBase" id="RU003330"/>
    </source>
</evidence>
<dbReference type="NCBIfam" id="NF002700">
    <property type="entry name" value="PRK02496.1"/>
    <property type="match status" value="1"/>
</dbReference>
<comment type="pathway">
    <text evidence="5">Purine metabolism; AMP biosynthesis via salvage pathway; AMP from ADP: step 1/1.</text>
</comment>
<dbReference type="NCBIfam" id="NF001381">
    <property type="entry name" value="PRK00279.1-3"/>
    <property type="match status" value="1"/>
</dbReference>
<dbReference type="InterPro" id="IPR033690">
    <property type="entry name" value="Adenylat_kinase_CS"/>
</dbReference>
<evidence type="ECO:0000256" key="5">
    <source>
        <dbReference type="HAMAP-Rule" id="MF_00235"/>
    </source>
</evidence>
<comment type="catalytic activity">
    <reaction evidence="5 7">
        <text>AMP + ATP = 2 ADP</text>
        <dbReference type="Rhea" id="RHEA:12973"/>
        <dbReference type="ChEBI" id="CHEBI:30616"/>
        <dbReference type="ChEBI" id="CHEBI:456215"/>
        <dbReference type="ChEBI" id="CHEBI:456216"/>
        <dbReference type="EC" id="2.7.4.3"/>
    </reaction>
</comment>
<evidence type="ECO:0000256" key="3">
    <source>
        <dbReference type="ARBA" id="ARBA00022741"/>
    </source>
</evidence>
<comment type="domain">
    <text evidence="5">Consists of three domains, a large central CORE domain and two small peripheral domains, NMPbind and LID, which undergo movements during catalysis. The LID domain closes over the site of phosphoryl transfer upon ATP binding. Assembling and dissambling the active center during each catalytic cycle provides an effective means to prevent ATP hydrolysis.</text>
</comment>
<feature type="region of interest" description="NMP" evidence="5">
    <location>
        <begin position="31"/>
        <end position="60"/>
    </location>
</feature>
<dbReference type="EC" id="2.7.4.3" evidence="5 7"/>
<dbReference type="Pfam" id="PF00406">
    <property type="entry name" value="ADK"/>
    <property type="match status" value="1"/>
</dbReference>
<keyword evidence="3 5" id="KW-0547">Nucleotide-binding</keyword>
<evidence type="ECO:0000256" key="2">
    <source>
        <dbReference type="ARBA" id="ARBA00022727"/>
    </source>
</evidence>
<comment type="subcellular location">
    <subcellularLocation>
        <location evidence="5 7">Cytoplasm</location>
    </subcellularLocation>
</comment>
<dbReference type="PRINTS" id="PR00094">
    <property type="entry name" value="ADENYLTKNASE"/>
</dbReference>
<feature type="binding site" evidence="5">
    <location>
        <begin position="86"/>
        <end position="89"/>
    </location>
    <ligand>
        <name>AMP</name>
        <dbReference type="ChEBI" id="CHEBI:456215"/>
    </ligand>
</feature>
<gene>
    <name evidence="5" type="primary">adk</name>
    <name evidence="8" type="ORF">ENR15_11205</name>
</gene>
<comment type="caution">
    <text evidence="8">The sequence shown here is derived from an EMBL/GenBank/DDBJ whole genome shotgun (WGS) entry which is preliminary data.</text>
</comment>
<organism evidence="8">
    <name type="scientific">Planktothricoides sp. SpSt-374</name>
    <dbReference type="NCBI Taxonomy" id="2282167"/>
    <lineage>
        <taxon>Bacteria</taxon>
        <taxon>Bacillati</taxon>
        <taxon>Cyanobacteriota</taxon>
        <taxon>Cyanophyceae</taxon>
        <taxon>Oscillatoriophycideae</taxon>
        <taxon>Oscillatoriales</taxon>
        <taxon>Oscillatoriaceae</taxon>
        <taxon>Planktothricoides</taxon>
    </lineage>
</organism>
<dbReference type="GO" id="GO:0044209">
    <property type="term" value="P:AMP salvage"/>
    <property type="evidence" value="ECO:0007669"/>
    <property type="project" value="UniProtKB-UniRule"/>
</dbReference>
<keyword evidence="2 5" id="KW-0545">Nucleotide biosynthesis</keyword>
<comment type="function">
    <text evidence="5">Catalyzes the reversible transfer of the terminal phosphate group between ATP and AMP. Plays an important role in cellular energy homeostasis and in adenine nucleotide metabolism.</text>
</comment>
<dbReference type="UniPathway" id="UPA00588">
    <property type="reaction ID" value="UER00649"/>
</dbReference>
<evidence type="ECO:0000256" key="7">
    <source>
        <dbReference type="RuleBase" id="RU003331"/>
    </source>
</evidence>
<dbReference type="GO" id="GO:0004017">
    <property type="term" value="F:AMP kinase activity"/>
    <property type="evidence" value="ECO:0007669"/>
    <property type="project" value="UniProtKB-UniRule"/>
</dbReference>
<feature type="binding site" evidence="5">
    <location>
        <position position="32"/>
    </location>
    <ligand>
        <name>AMP</name>
        <dbReference type="ChEBI" id="CHEBI:456215"/>
    </ligand>
</feature>
<dbReference type="NCBIfam" id="NF011104">
    <property type="entry name" value="PRK14531.1"/>
    <property type="match status" value="1"/>
</dbReference>
<dbReference type="EMBL" id="DSPX01000116">
    <property type="protein sequence ID" value="HGG01189.1"/>
    <property type="molecule type" value="Genomic_DNA"/>
</dbReference>
<dbReference type="CDD" id="cd01428">
    <property type="entry name" value="ADK"/>
    <property type="match status" value="1"/>
</dbReference>
<dbReference type="InterPro" id="IPR027417">
    <property type="entry name" value="P-loop_NTPase"/>
</dbReference>
<keyword evidence="4 5" id="KW-0418">Kinase</keyword>
<comment type="similarity">
    <text evidence="5 6">Belongs to the adenylate kinase family.</text>
</comment>
<keyword evidence="1 5" id="KW-0808">Transferase</keyword>
<dbReference type="HAMAP" id="MF_00235">
    <property type="entry name" value="Adenylate_kinase_Adk"/>
    <property type="match status" value="1"/>
</dbReference>
<sequence>MRRTIFLGPPGAGKGTQAKLLADFCQIPHIATGDLLRAAVANQTKLGKRAQEYMQRGDLVPDNLLLGMVAHRLEEPDAVNGWVLDGFPRNVTQAEFLEELLGQINQPSDWVIDLEVPDETVISRTLKRGRADDNEVTIRHRLEVYREQTAPLIEYYSQRNHLVSINGNRPVEEVAAALKQAIIS</sequence>
<accession>A0A7C3ZW21</accession>
<dbReference type="NCBIfam" id="NF011100">
    <property type="entry name" value="PRK14527.1"/>
    <property type="match status" value="1"/>
</dbReference>
<dbReference type="AlphaFoldDB" id="A0A7C3ZW21"/>
<feature type="binding site" evidence="5">
    <location>
        <begin position="58"/>
        <end position="60"/>
    </location>
    <ligand>
        <name>AMP</name>
        <dbReference type="ChEBI" id="CHEBI:456215"/>
    </ligand>
</feature>
<feature type="binding site" evidence="5">
    <location>
        <begin position="11"/>
        <end position="16"/>
    </location>
    <ligand>
        <name>ATP</name>
        <dbReference type="ChEBI" id="CHEBI:30616"/>
    </ligand>
</feature>
<dbReference type="GO" id="GO:0005737">
    <property type="term" value="C:cytoplasm"/>
    <property type="evidence" value="ECO:0007669"/>
    <property type="project" value="UniProtKB-SubCell"/>
</dbReference>
<dbReference type="SUPFAM" id="SSF52540">
    <property type="entry name" value="P-loop containing nucleoside triphosphate hydrolases"/>
    <property type="match status" value="1"/>
</dbReference>
<reference evidence="8" key="1">
    <citation type="journal article" date="2020" name="mSystems">
        <title>Genome- and Community-Level Interaction Insights into Carbon Utilization and Element Cycling Functions of Hydrothermarchaeota in Hydrothermal Sediment.</title>
        <authorList>
            <person name="Zhou Z."/>
            <person name="Liu Y."/>
            <person name="Xu W."/>
            <person name="Pan J."/>
            <person name="Luo Z.H."/>
            <person name="Li M."/>
        </authorList>
    </citation>
    <scope>NUCLEOTIDE SEQUENCE [LARGE SCALE GENOMIC DNA]</scope>
    <source>
        <strain evidence="8">SpSt-374</strain>
    </source>
</reference>
<dbReference type="PROSITE" id="PS00113">
    <property type="entry name" value="ADENYLATE_KINASE"/>
    <property type="match status" value="1"/>
</dbReference>
<evidence type="ECO:0000256" key="4">
    <source>
        <dbReference type="ARBA" id="ARBA00022777"/>
    </source>
</evidence>
<keyword evidence="5" id="KW-0963">Cytoplasm</keyword>
<comment type="caution">
    <text evidence="5">Lacks conserved residue(s) required for the propagation of feature annotation.</text>
</comment>
<dbReference type="Gene3D" id="3.40.50.300">
    <property type="entry name" value="P-loop containing nucleotide triphosphate hydrolases"/>
    <property type="match status" value="1"/>
</dbReference>
<feature type="binding site" evidence="5">
    <location>
        <position position="93"/>
    </location>
    <ligand>
        <name>AMP</name>
        <dbReference type="ChEBI" id="CHEBI:456215"/>
    </ligand>
</feature>
<feature type="binding site" evidence="5">
    <location>
        <position position="169"/>
    </location>
    <ligand>
        <name>ATP</name>
        <dbReference type="ChEBI" id="CHEBI:30616"/>
    </ligand>
</feature>
<dbReference type="NCBIfam" id="NF011101">
    <property type="entry name" value="PRK14528.1"/>
    <property type="match status" value="1"/>
</dbReference>
<feature type="binding site" evidence="5">
    <location>
        <position position="141"/>
    </location>
    <ligand>
        <name>AMP</name>
        <dbReference type="ChEBI" id="CHEBI:456215"/>
    </ligand>
</feature>
<evidence type="ECO:0000256" key="1">
    <source>
        <dbReference type="ARBA" id="ARBA00022679"/>
    </source>
</evidence>
<feature type="binding site" evidence="5">
    <location>
        <position position="130"/>
    </location>
    <ligand>
        <name>AMP</name>
        <dbReference type="ChEBI" id="CHEBI:456215"/>
    </ligand>
</feature>
<name>A0A7C3ZW21_9CYAN</name>
<dbReference type="GO" id="GO:0005524">
    <property type="term" value="F:ATP binding"/>
    <property type="evidence" value="ECO:0007669"/>
    <property type="project" value="UniProtKB-UniRule"/>
</dbReference>
<dbReference type="InterPro" id="IPR000850">
    <property type="entry name" value="Adenylat/UMP-CMP_kin"/>
</dbReference>
<dbReference type="PANTHER" id="PTHR23359">
    <property type="entry name" value="NUCLEOTIDE KINASE"/>
    <property type="match status" value="1"/>
</dbReference>
<feature type="binding site" evidence="5">
    <location>
        <position position="37"/>
    </location>
    <ligand>
        <name>AMP</name>
        <dbReference type="ChEBI" id="CHEBI:456215"/>
    </ligand>
</feature>
<evidence type="ECO:0000313" key="8">
    <source>
        <dbReference type="EMBL" id="HGG01189.1"/>
    </source>
</evidence>
<keyword evidence="5 7" id="KW-0067">ATP-binding</keyword>
<proteinExistence type="inferred from homology"/>
<protein>
    <recommendedName>
        <fullName evidence="5 7">Adenylate kinase</fullName>
        <shortName evidence="5">AK</shortName>
        <ecNumber evidence="5 7">2.7.4.3</ecNumber>
    </recommendedName>
    <alternativeName>
        <fullName evidence="5">ATP-AMP transphosphorylase</fullName>
    </alternativeName>
    <alternativeName>
        <fullName evidence="5">ATP:AMP phosphotransferase</fullName>
    </alternativeName>
    <alternativeName>
        <fullName evidence="5">Adenylate monophosphate kinase</fullName>
    </alternativeName>
</protein>
<feature type="binding site" evidence="5">
    <location>
        <position position="128"/>
    </location>
    <ligand>
        <name>ATP</name>
        <dbReference type="ChEBI" id="CHEBI:30616"/>
    </ligand>
</feature>